<accession>A0A8C6EH79</accession>
<dbReference type="Ensembl" id="ENSMICT00000069676.1">
    <property type="protein sequence ID" value="ENSMICP00000042587.1"/>
    <property type="gene ID" value="ENSMICG00000047933.1"/>
</dbReference>
<dbReference type="InterPro" id="IPR052154">
    <property type="entry name" value="KRTAP_type_2-like"/>
</dbReference>
<evidence type="ECO:0000313" key="1">
    <source>
        <dbReference type="Ensembl" id="ENSMICP00000042587.1"/>
    </source>
</evidence>
<dbReference type="EMBL" id="ABDC03020152">
    <property type="status" value="NOT_ANNOTATED_CDS"/>
    <property type="molecule type" value="Genomic_DNA"/>
</dbReference>
<sequence length="115" mass="11817">MTSSCCGPASLPELRGSCCQPCCWRDPAAAASVLPDHRVPPSEPPARCTRPICEPCAEGCCRPIALLPTSCTAVVCRPAAGPQQLPACPGAVPLLPAPCCQPAPCRTTCRTSPCC</sequence>
<organism evidence="1 2">
    <name type="scientific">Microcebus murinus</name>
    <name type="common">Gray mouse lemur</name>
    <name type="synonym">Lemur murinus</name>
    <dbReference type="NCBI Taxonomy" id="30608"/>
    <lineage>
        <taxon>Eukaryota</taxon>
        <taxon>Metazoa</taxon>
        <taxon>Chordata</taxon>
        <taxon>Craniata</taxon>
        <taxon>Vertebrata</taxon>
        <taxon>Euteleostomi</taxon>
        <taxon>Mammalia</taxon>
        <taxon>Eutheria</taxon>
        <taxon>Euarchontoglires</taxon>
        <taxon>Primates</taxon>
        <taxon>Strepsirrhini</taxon>
        <taxon>Lemuriformes</taxon>
        <taxon>Cheirogaleidae</taxon>
        <taxon>Microcebus</taxon>
    </lineage>
</organism>
<dbReference type="PANTHER" id="PTHR48425:SF1">
    <property type="entry name" value="KERATIN-ASSOCIATED PROTEIN 2-1"/>
    <property type="match status" value="1"/>
</dbReference>
<keyword evidence="2" id="KW-1185">Reference proteome</keyword>
<reference evidence="1" key="2">
    <citation type="submission" date="2025-08" db="UniProtKB">
        <authorList>
            <consortium name="Ensembl"/>
        </authorList>
    </citation>
    <scope>IDENTIFICATION</scope>
</reference>
<dbReference type="PANTHER" id="PTHR48425">
    <property type="entry name" value="KERATIN-ASSOCIATED PROTEIN 2-1"/>
    <property type="match status" value="1"/>
</dbReference>
<proteinExistence type="predicted"/>
<dbReference type="AlphaFoldDB" id="A0A8C6EH79"/>
<protein>
    <submittedName>
        <fullName evidence="1">Uncharacterized protein</fullName>
    </submittedName>
</protein>
<reference evidence="1" key="1">
    <citation type="submission" date="2016-12" db="EMBL/GenBank/DDBJ databases">
        <title>Mouse lemur reference genome and diversity panel.</title>
        <authorList>
            <person name="Harris R."/>
            <person name="Larsen P."/>
            <person name="Liu Y."/>
            <person name="Hughes D.S."/>
            <person name="Murali S."/>
            <person name="Raveendran M."/>
            <person name="Korchina V."/>
            <person name="Wang M."/>
            <person name="Jhangiani S."/>
            <person name="Bandaranaike D."/>
            <person name="Bellair M."/>
            <person name="Blankenburg K."/>
            <person name="Chao H."/>
            <person name="Dahdouli M."/>
            <person name="Dinh H."/>
            <person name="Doddapaneni H."/>
            <person name="English A."/>
            <person name="Firestine M."/>
            <person name="Gnanaolivu R."/>
            <person name="Gross S."/>
            <person name="Hernandez B."/>
            <person name="Javaid M."/>
            <person name="Jayaseelan J."/>
            <person name="Jones J."/>
            <person name="Khan Z."/>
            <person name="Kovar C."/>
            <person name="Kurapati P."/>
            <person name="Le B."/>
            <person name="Lee S."/>
            <person name="Li M."/>
            <person name="Mathew T."/>
            <person name="Narasimhan A."/>
            <person name="Ngo D."/>
            <person name="Nguyen L."/>
            <person name="Okwuonu G."/>
            <person name="Ongeri F."/>
            <person name="Osuji N."/>
            <person name="Pu L.-L."/>
            <person name="Puazo M."/>
            <person name="Quiroz J."/>
            <person name="Raj R."/>
            <person name="Rajbhandari K."/>
            <person name="Reid J.G."/>
            <person name="Santibanez J."/>
            <person name="Sexton D."/>
            <person name="Skinner E."/>
            <person name="Vee V."/>
            <person name="Weissenberger G."/>
            <person name="Wu Y."/>
            <person name="Xin Y."/>
            <person name="Han Y."/>
            <person name="Campbell C."/>
            <person name="Brown A."/>
            <person name="Sullivan B."/>
            <person name="Shelton J."/>
            <person name="Brown S."/>
            <person name="Dudchenko O."/>
            <person name="Machol I."/>
            <person name="Durand N."/>
            <person name="Shamim M."/>
            <person name="Lieberman A."/>
            <person name="Muzny D.M."/>
            <person name="Richards S."/>
            <person name="Yoder A."/>
            <person name="Worley K.C."/>
            <person name="Rogers J."/>
            <person name="Gibbs R.A."/>
        </authorList>
    </citation>
    <scope>NUCLEOTIDE SEQUENCE [LARGE SCALE GENOMIC DNA]</scope>
</reference>
<name>A0A8C6EH79_MICMU</name>
<evidence type="ECO:0000313" key="2">
    <source>
        <dbReference type="Proteomes" id="UP000694394"/>
    </source>
</evidence>
<reference evidence="1" key="3">
    <citation type="submission" date="2025-09" db="UniProtKB">
        <authorList>
            <consortium name="Ensembl"/>
        </authorList>
    </citation>
    <scope>IDENTIFICATION</scope>
</reference>
<dbReference type="Proteomes" id="UP000694394">
    <property type="component" value="Chromosome 16"/>
</dbReference>